<keyword evidence="2" id="KW-0472">Membrane</keyword>
<evidence type="ECO:0000313" key="3">
    <source>
        <dbReference type="EMBL" id="PXY32168.1"/>
    </source>
</evidence>
<dbReference type="GO" id="GO:0016020">
    <property type="term" value="C:membrane"/>
    <property type="evidence" value="ECO:0007669"/>
    <property type="project" value="UniProtKB-SubCell"/>
</dbReference>
<keyword evidence="4" id="KW-1185">Reference proteome</keyword>
<dbReference type="PANTHER" id="PTHR37042:SF4">
    <property type="entry name" value="OUTER MEMBRANE PROTEIN RV1973"/>
    <property type="match status" value="1"/>
</dbReference>
<evidence type="ECO:0000256" key="1">
    <source>
        <dbReference type="ARBA" id="ARBA00004370"/>
    </source>
</evidence>
<accession>A0A2V4BA62</accession>
<sequence>MSSDEQRSTPADGPTRRPPRWLVLGSAALAAAAFVVAVTFGIMWWAASSDDTANIAAARENVVRAAGNAVTAYTELDYENLDAYFSRQKEVTTGDLLNQINQSEKTYRKAIEDAKTKVVSTVQDVAVEELNEHEGKASALAMVKTQVKQGDNEGTKVLRLEVEMTRVDDGGDQVWKLSGIGEVPVAGTGQ</sequence>
<dbReference type="AlphaFoldDB" id="A0A2V4BA62"/>
<dbReference type="Proteomes" id="UP000249915">
    <property type="component" value="Unassembled WGS sequence"/>
</dbReference>
<dbReference type="OrthoDB" id="3555668at2"/>
<dbReference type="EMBL" id="MASW01000001">
    <property type="protein sequence ID" value="PXY32168.1"/>
    <property type="molecule type" value="Genomic_DNA"/>
</dbReference>
<evidence type="ECO:0000256" key="2">
    <source>
        <dbReference type="ARBA" id="ARBA00023136"/>
    </source>
</evidence>
<dbReference type="RefSeq" id="WP_112280211.1">
    <property type="nucleotide sequence ID" value="NZ_MASW01000001.1"/>
</dbReference>
<name>A0A2V4BA62_9PSEU</name>
<evidence type="ECO:0000313" key="4">
    <source>
        <dbReference type="Proteomes" id="UP000249915"/>
    </source>
</evidence>
<dbReference type="PANTHER" id="PTHR37042">
    <property type="entry name" value="OUTER MEMBRANE PROTEIN RV1973"/>
    <property type="match status" value="1"/>
</dbReference>
<comment type="subcellular location">
    <subcellularLocation>
        <location evidence="1">Membrane</location>
    </subcellularLocation>
</comment>
<gene>
    <name evidence="3" type="ORF">BAY60_07715</name>
</gene>
<organism evidence="3 4">
    <name type="scientific">Prauserella muralis</name>
    <dbReference type="NCBI Taxonomy" id="588067"/>
    <lineage>
        <taxon>Bacteria</taxon>
        <taxon>Bacillati</taxon>
        <taxon>Actinomycetota</taxon>
        <taxon>Actinomycetes</taxon>
        <taxon>Pseudonocardiales</taxon>
        <taxon>Pseudonocardiaceae</taxon>
        <taxon>Prauserella</taxon>
    </lineage>
</organism>
<reference evidence="3 4" key="1">
    <citation type="submission" date="2016-07" db="EMBL/GenBank/DDBJ databases">
        <title>Draft genome sequence of Prauserella muralis DSM 45305, isolated from a mould-covered wall in an indoor environment.</title>
        <authorList>
            <person name="Ruckert C."/>
            <person name="Albersmeier A."/>
            <person name="Jiang C.-L."/>
            <person name="Jiang Y."/>
            <person name="Kalinowski J."/>
            <person name="Schneider O."/>
            <person name="Winkler A."/>
            <person name="Zotchev S.B."/>
        </authorList>
    </citation>
    <scope>NUCLEOTIDE SEQUENCE [LARGE SCALE GENOMIC DNA]</scope>
    <source>
        <strain evidence="3 4">DSM 45305</strain>
    </source>
</reference>
<protein>
    <submittedName>
        <fullName evidence="3">Uncharacterized protein</fullName>
    </submittedName>
</protein>
<proteinExistence type="predicted"/>
<comment type="caution">
    <text evidence="3">The sequence shown here is derived from an EMBL/GenBank/DDBJ whole genome shotgun (WGS) entry which is preliminary data.</text>
</comment>